<dbReference type="EMBL" id="FWWW01000067">
    <property type="protein sequence ID" value="SMB94693.1"/>
    <property type="molecule type" value="Genomic_DNA"/>
</dbReference>
<name>A0A1W1VN34_9BACT</name>
<keyword evidence="1" id="KW-1133">Transmembrane helix</keyword>
<proteinExistence type="predicted"/>
<dbReference type="RefSeq" id="WP_084445247.1">
    <property type="nucleotide sequence ID" value="NZ_FWWW01000067.1"/>
</dbReference>
<evidence type="ECO:0000256" key="1">
    <source>
        <dbReference type="SAM" id="Phobius"/>
    </source>
</evidence>
<feature type="transmembrane region" description="Helical" evidence="1">
    <location>
        <begin position="12"/>
        <end position="34"/>
    </location>
</feature>
<dbReference type="AlphaFoldDB" id="A0A1W1VN34"/>
<dbReference type="STRING" id="645990.SAMN00120144_2058"/>
<evidence type="ECO:0000313" key="3">
    <source>
        <dbReference type="Proteomes" id="UP000192266"/>
    </source>
</evidence>
<accession>A0A1W1VN34</accession>
<dbReference type="Proteomes" id="UP000192266">
    <property type="component" value="Unassembled WGS sequence"/>
</dbReference>
<keyword evidence="1" id="KW-0812">Transmembrane</keyword>
<protein>
    <submittedName>
        <fullName evidence="2">Uncharacterized protein</fullName>
    </submittedName>
</protein>
<evidence type="ECO:0000313" key="2">
    <source>
        <dbReference type="EMBL" id="SMB94693.1"/>
    </source>
</evidence>
<dbReference type="OrthoDB" id="1445129at2"/>
<gene>
    <name evidence="2" type="ORF">SAMN00120144_2058</name>
</gene>
<keyword evidence="3" id="KW-1185">Reference proteome</keyword>
<keyword evidence="1" id="KW-0472">Membrane</keyword>
<reference evidence="2 3" key="1">
    <citation type="submission" date="2017-04" db="EMBL/GenBank/DDBJ databases">
        <authorList>
            <person name="Afonso C.L."/>
            <person name="Miller P.J."/>
            <person name="Scott M.A."/>
            <person name="Spackman E."/>
            <person name="Goraichik I."/>
            <person name="Dimitrov K.M."/>
            <person name="Suarez D.L."/>
            <person name="Swayne D.E."/>
        </authorList>
    </citation>
    <scope>NUCLEOTIDE SEQUENCE [LARGE SCALE GENOMIC DNA]</scope>
    <source>
        <strain evidence="2 3">DSM 11622</strain>
    </source>
</reference>
<sequence length="111" mass="12062">METVSTEALTRVWIISLVLGLVVTLVVAFLLIMIRNTARKILGGVQQIWTEGKLVANNTIQIPIYLTVTNQVVDQIYATAVKIIGGTKAIEQHAAGCPGCPACVFEHRKFA</sequence>
<organism evidence="2 3">
    <name type="scientific">Hymenobacter roseosalivarius DSM 11622</name>
    <dbReference type="NCBI Taxonomy" id="645990"/>
    <lineage>
        <taxon>Bacteria</taxon>
        <taxon>Pseudomonadati</taxon>
        <taxon>Bacteroidota</taxon>
        <taxon>Cytophagia</taxon>
        <taxon>Cytophagales</taxon>
        <taxon>Hymenobacteraceae</taxon>
        <taxon>Hymenobacter</taxon>
    </lineage>
</organism>